<reference evidence="2 3" key="1">
    <citation type="submission" date="2020-01" db="EMBL/GenBank/DDBJ databases">
        <title>Complete genome sequence of Chitinophaga sp. H33E-04 isolated from quinoa roots.</title>
        <authorList>
            <person name="Weon H.-Y."/>
            <person name="Lee S.A."/>
        </authorList>
    </citation>
    <scope>NUCLEOTIDE SEQUENCE [LARGE SCALE GENOMIC DNA]</scope>
    <source>
        <strain evidence="2 3">H33E-04</strain>
    </source>
</reference>
<dbReference type="Proteomes" id="UP000476411">
    <property type="component" value="Chromosome"/>
</dbReference>
<evidence type="ECO:0000259" key="1">
    <source>
        <dbReference type="Pfam" id="PF09992"/>
    </source>
</evidence>
<dbReference type="EMBL" id="CP048113">
    <property type="protein sequence ID" value="QHS58592.1"/>
    <property type="molecule type" value="Genomic_DNA"/>
</dbReference>
<dbReference type="AlphaFoldDB" id="A0A6B9Z8L9"/>
<dbReference type="KEGG" id="chih:GWR21_02965"/>
<evidence type="ECO:0000313" key="3">
    <source>
        <dbReference type="Proteomes" id="UP000476411"/>
    </source>
</evidence>
<dbReference type="RefSeq" id="WP_162330295.1">
    <property type="nucleotide sequence ID" value="NZ_CP048113.1"/>
</dbReference>
<dbReference type="InterPro" id="IPR018711">
    <property type="entry name" value="NAGPA"/>
</dbReference>
<accession>A0A6B9Z8L9</accession>
<gene>
    <name evidence="2" type="ORF">GWR21_02965</name>
</gene>
<dbReference type="Pfam" id="PF09992">
    <property type="entry name" value="NAGPA"/>
    <property type="match status" value="1"/>
</dbReference>
<sequence>MRRTYHSGVGILSNGNVVFIISKEANTTFFDFASIFKDLFGCSDALYLDGAISKMYLPQHRPEDTGGDFGVIISVTGKR</sequence>
<protein>
    <recommendedName>
        <fullName evidence="1">Phosphodiester glycosidase domain-containing protein</fullName>
    </recommendedName>
</protein>
<feature type="domain" description="Phosphodiester glycosidase" evidence="1">
    <location>
        <begin position="3"/>
        <end position="57"/>
    </location>
</feature>
<proteinExistence type="predicted"/>
<keyword evidence="3" id="KW-1185">Reference proteome</keyword>
<evidence type="ECO:0000313" key="2">
    <source>
        <dbReference type="EMBL" id="QHS58592.1"/>
    </source>
</evidence>
<name>A0A6B9Z8L9_9BACT</name>
<organism evidence="2 3">
    <name type="scientific">Chitinophaga agri</name>
    <dbReference type="NCBI Taxonomy" id="2703787"/>
    <lineage>
        <taxon>Bacteria</taxon>
        <taxon>Pseudomonadati</taxon>
        <taxon>Bacteroidota</taxon>
        <taxon>Chitinophagia</taxon>
        <taxon>Chitinophagales</taxon>
        <taxon>Chitinophagaceae</taxon>
        <taxon>Chitinophaga</taxon>
    </lineage>
</organism>